<dbReference type="EMBL" id="FXTK01000011">
    <property type="protein sequence ID" value="SMO78441.1"/>
    <property type="molecule type" value="Genomic_DNA"/>
</dbReference>
<dbReference type="Pfam" id="PF04138">
    <property type="entry name" value="GtrA_DPMS_TM"/>
    <property type="match status" value="1"/>
</dbReference>
<protein>
    <submittedName>
        <fullName evidence="8">Flippase GtrA (Transmembrane translocase of bactoprenol-linked glucose)</fullName>
    </submittedName>
</protein>
<comment type="similarity">
    <text evidence="2">Belongs to the GtrA family.</text>
</comment>
<dbReference type="Proteomes" id="UP000319014">
    <property type="component" value="Unassembled WGS sequence"/>
</dbReference>
<evidence type="ECO:0000256" key="5">
    <source>
        <dbReference type="ARBA" id="ARBA00023136"/>
    </source>
</evidence>
<evidence type="ECO:0000256" key="6">
    <source>
        <dbReference type="SAM" id="Phobius"/>
    </source>
</evidence>
<dbReference type="OrthoDB" id="7619475at2"/>
<keyword evidence="3 6" id="KW-0812">Transmembrane</keyword>
<evidence type="ECO:0000259" key="7">
    <source>
        <dbReference type="Pfam" id="PF04138"/>
    </source>
</evidence>
<organism evidence="8 9">
    <name type="scientific">Paracoccus laeviglucosivorans</name>
    <dbReference type="NCBI Taxonomy" id="1197861"/>
    <lineage>
        <taxon>Bacteria</taxon>
        <taxon>Pseudomonadati</taxon>
        <taxon>Pseudomonadota</taxon>
        <taxon>Alphaproteobacteria</taxon>
        <taxon>Rhodobacterales</taxon>
        <taxon>Paracoccaceae</taxon>
        <taxon>Paracoccus</taxon>
    </lineage>
</organism>
<feature type="transmembrane region" description="Helical" evidence="6">
    <location>
        <begin position="7"/>
        <end position="31"/>
    </location>
</feature>
<evidence type="ECO:0000256" key="3">
    <source>
        <dbReference type="ARBA" id="ARBA00022692"/>
    </source>
</evidence>
<feature type="transmembrane region" description="Helical" evidence="6">
    <location>
        <begin position="104"/>
        <end position="125"/>
    </location>
</feature>
<gene>
    <name evidence="8" type="ORF">SAMN06265221_11123</name>
</gene>
<accession>A0A521E501</accession>
<dbReference type="InterPro" id="IPR051401">
    <property type="entry name" value="GtrA_CellWall_Glycosyl"/>
</dbReference>
<sequence>MTATPQALRYLIVVVLGLGVDLGLAVMLVGAGAPRPLASAAGLICGAAFNFALHRAWTFKSTQPQAVLPQIVSYAVSIGMILLVRLIVLAVLDRLPMPISDPLAIFLATGFSFIVNFFVLQRLVFKGRVDS</sequence>
<keyword evidence="4 6" id="KW-1133">Transmembrane helix</keyword>
<reference evidence="8 9" key="1">
    <citation type="submission" date="2017-05" db="EMBL/GenBank/DDBJ databases">
        <authorList>
            <person name="Varghese N."/>
            <person name="Submissions S."/>
        </authorList>
    </citation>
    <scope>NUCLEOTIDE SEQUENCE [LARGE SCALE GENOMIC DNA]</scope>
    <source>
        <strain evidence="8 9">DSM 100094</strain>
    </source>
</reference>
<keyword evidence="5 6" id="KW-0472">Membrane</keyword>
<evidence type="ECO:0000256" key="4">
    <source>
        <dbReference type="ARBA" id="ARBA00022989"/>
    </source>
</evidence>
<evidence type="ECO:0000313" key="9">
    <source>
        <dbReference type="Proteomes" id="UP000319014"/>
    </source>
</evidence>
<keyword evidence="9" id="KW-1185">Reference proteome</keyword>
<evidence type="ECO:0000256" key="2">
    <source>
        <dbReference type="ARBA" id="ARBA00009399"/>
    </source>
</evidence>
<evidence type="ECO:0000313" key="8">
    <source>
        <dbReference type="EMBL" id="SMO78441.1"/>
    </source>
</evidence>
<dbReference type="GO" id="GO:0005886">
    <property type="term" value="C:plasma membrane"/>
    <property type="evidence" value="ECO:0007669"/>
    <property type="project" value="TreeGrafter"/>
</dbReference>
<proteinExistence type="inferred from homology"/>
<dbReference type="PANTHER" id="PTHR38459:SF1">
    <property type="entry name" value="PROPHAGE BACTOPRENOL-LINKED GLUCOSE TRANSLOCASE HOMOLOG"/>
    <property type="match status" value="1"/>
</dbReference>
<feature type="transmembrane region" description="Helical" evidence="6">
    <location>
        <begin position="37"/>
        <end position="59"/>
    </location>
</feature>
<comment type="subcellular location">
    <subcellularLocation>
        <location evidence="1">Membrane</location>
        <topology evidence="1">Multi-pass membrane protein</topology>
    </subcellularLocation>
</comment>
<dbReference type="RefSeq" id="WP_142663545.1">
    <property type="nucleotide sequence ID" value="NZ_FXTK01000011.1"/>
</dbReference>
<dbReference type="PANTHER" id="PTHR38459">
    <property type="entry name" value="PROPHAGE BACTOPRENOL-LINKED GLUCOSE TRANSLOCASE HOMOLOG"/>
    <property type="match status" value="1"/>
</dbReference>
<dbReference type="GO" id="GO:0000271">
    <property type="term" value="P:polysaccharide biosynthetic process"/>
    <property type="evidence" value="ECO:0007669"/>
    <property type="project" value="InterPro"/>
</dbReference>
<evidence type="ECO:0000256" key="1">
    <source>
        <dbReference type="ARBA" id="ARBA00004141"/>
    </source>
</evidence>
<feature type="transmembrane region" description="Helical" evidence="6">
    <location>
        <begin position="71"/>
        <end position="92"/>
    </location>
</feature>
<dbReference type="AlphaFoldDB" id="A0A521E501"/>
<name>A0A521E501_9RHOB</name>
<dbReference type="InterPro" id="IPR007267">
    <property type="entry name" value="GtrA_DPMS_TM"/>
</dbReference>
<feature type="domain" description="GtrA/DPMS transmembrane" evidence="7">
    <location>
        <begin position="9"/>
        <end position="125"/>
    </location>
</feature>